<evidence type="ECO:0000256" key="4">
    <source>
        <dbReference type="ARBA" id="ARBA00022792"/>
    </source>
</evidence>
<evidence type="ECO:0000256" key="8">
    <source>
        <dbReference type="ARBA" id="ARBA00023186"/>
    </source>
</evidence>
<dbReference type="PANTHER" id="PTHR28202">
    <property type="entry name" value="ASSEMBLY FACTOR CBP4"/>
    <property type="match status" value="1"/>
</dbReference>
<keyword evidence="4 11" id="KW-0999">Mitochondrion inner membrane</keyword>
<keyword evidence="3 11" id="KW-0812">Transmembrane</keyword>
<proteinExistence type="inferred from homology"/>
<evidence type="ECO:0000256" key="11">
    <source>
        <dbReference type="RuleBase" id="RU368005"/>
    </source>
</evidence>
<keyword evidence="8 11" id="KW-0143">Chaperone</keyword>
<dbReference type="EMBL" id="CP138580">
    <property type="protein sequence ID" value="WPG98184.1"/>
    <property type="molecule type" value="Genomic_DNA"/>
</dbReference>
<accession>A0AAQ3R7P2</accession>
<evidence type="ECO:0000256" key="3">
    <source>
        <dbReference type="ARBA" id="ARBA00022692"/>
    </source>
</evidence>
<dbReference type="GO" id="GO:0034551">
    <property type="term" value="P:mitochondrial respiratory chain complex III assembly"/>
    <property type="evidence" value="ECO:0007669"/>
    <property type="project" value="TreeGrafter"/>
</dbReference>
<comment type="function">
    <text evidence="9 11">Essential for the assembly of ubiquinol-cytochrome c reductase. It has a direct effect on the correct occurrence of the Rieske protein, core 4, core 5 and apocytochrome b.</text>
</comment>
<evidence type="ECO:0000256" key="9">
    <source>
        <dbReference type="ARBA" id="ARBA00025413"/>
    </source>
</evidence>
<evidence type="ECO:0000313" key="13">
    <source>
        <dbReference type="Proteomes" id="UP001303373"/>
    </source>
</evidence>
<keyword evidence="7 11" id="KW-0472">Membrane</keyword>
<evidence type="ECO:0000256" key="5">
    <source>
        <dbReference type="ARBA" id="ARBA00022989"/>
    </source>
</evidence>
<comment type="similarity">
    <text evidence="2 11">Belongs to the CBP4 family.</text>
</comment>
<evidence type="ECO:0000256" key="2">
    <source>
        <dbReference type="ARBA" id="ARBA00006780"/>
    </source>
</evidence>
<comment type="subcellular location">
    <subcellularLocation>
        <location evidence="1 11">Mitochondrion inner membrane</location>
        <topology evidence="1 11">Single-pass membrane protein</topology>
    </subcellularLocation>
</comment>
<dbReference type="AlphaFoldDB" id="A0AAQ3R7P2"/>
<feature type="transmembrane region" description="Helical" evidence="11">
    <location>
        <begin position="6"/>
        <end position="28"/>
    </location>
</feature>
<keyword evidence="6 11" id="KW-0496">Mitochondrion</keyword>
<evidence type="ECO:0000256" key="10">
    <source>
        <dbReference type="ARBA" id="ARBA00031521"/>
    </source>
</evidence>
<evidence type="ECO:0000313" key="12">
    <source>
        <dbReference type="EMBL" id="WPG98184.1"/>
    </source>
</evidence>
<evidence type="ECO:0000256" key="1">
    <source>
        <dbReference type="ARBA" id="ARBA00004434"/>
    </source>
</evidence>
<evidence type="ECO:0000256" key="7">
    <source>
        <dbReference type="ARBA" id="ARBA00023136"/>
    </source>
</evidence>
<sequence>MRTYTWAKMLVGGAAMCIGGPALVYWVMPTEEELFKRYNPELQARSLANRQERQQEFDDFVGRLKGYSKSNKTVWAEWEQDAERRRKAGVQAELDRRQAEAIEAETRKAEMKKSLGSS</sequence>
<keyword evidence="5 11" id="KW-1133">Transmembrane helix</keyword>
<evidence type="ECO:0000256" key="6">
    <source>
        <dbReference type="ARBA" id="ARBA00023128"/>
    </source>
</evidence>
<name>A0AAQ3R7P2_9PEZI</name>
<dbReference type="Pfam" id="PF07960">
    <property type="entry name" value="CBP4"/>
    <property type="match status" value="1"/>
</dbReference>
<dbReference type="InterPro" id="IPR012420">
    <property type="entry name" value="Cbp4"/>
</dbReference>
<gene>
    <name evidence="12" type="ORF">R9X50_00097000</name>
</gene>
<keyword evidence="13" id="KW-1185">Reference proteome</keyword>
<reference evidence="12 13" key="1">
    <citation type="submission" date="2023-11" db="EMBL/GenBank/DDBJ databases">
        <title>An acidophilic fungus is an integral part of prey digestion in a carnivorous sundew plant.</title>
        <authorList>
            <person name="Tsai I.J."/>
        </authorList>
    </citation>
    <scope>NUCLEOTIDE SEQUENCE [LARGE SCALE GENOMIC DNA]</scope>
    <source>
        <strain evidence="12">169a</strain>
    </source>
</reference>
<protein>
    <recommendedName>
        <fullName evidence="10 11">Cytochrome b mRNA-processing protein 4</fullName>
    </recommendedName>
</protein>
<dbReference type="Proteomes" id="UP001303373">
    <property type="component" value="Chromosome 1"/>
</dbReference>
<dbReference type="GO" id="GO:0005743">
    <property type="term" value="C:mitochondrial inner membrane"/>
    <property type="evidence" value="ECO:0007669"/>
    <property type="project" value="UniProtKB-SubCell"/>
</dbReference>
<dbReference type="PANTHER" id="PTHR28202:SF1">
    <property type="entry name" value="ASSEMBLY FACTOR CBP4"/>
    <property type="match status" value="1"/>
</dbReference>
<organism evidence="12 13">
    <name type="scientific">Acrodontium crateriforme</name>
    <dbReference type="NCBI Taxonomy" id="150365"/>
    <lineage>
        <taxon>Eukaryota</taxon>
        <taxon>Fungi</taxon>
        <taxon>Dikarya</taxon>
        <taxon>Ascomycota</taxon>
        <taxon>Pezizomycotina</taxon>
        <taxon>Dothideomycetes</taxon>
        <taxon>Dothideomycetidae</taxon>
        <taxon>Mycosphaerellales</taxon>
        <taxon>Teratosphaeriaceae</taxon>
        <taxon>Acrodontium</taxon>
    </lineage>
</organism>